<keyword evidence="6 13" id="KW-0479">Metal-binding</keyword>
<dbReference type="Pfam" id="PF00581">
    <property type="entry name" value="Rhodanese"/>
    <property type="match status" value="1"/>
</dbReference>
<evidence type="ECO:0000256" key="11">
    <source>
        <dbReference type="ARBA" id="ARBA00023268"/>
    </source>
</evidence>
<feature type="active site" description="Glycyl thioester intermediate; for adenylyltransferase activity" evidence="13">
    <location>
        <position position="224"/>
    </location>
</feature>
<dbReference type="FunFam" id="3.40.50.720:FF:000033">
    <property type="entry name" value="Adenylyltransferase and sulfurtransferase MOCS3"/>
    <property type="match status" value="1"/>
</dbReference>
<dbReference type="InterPro" id="IPR045886">
    <property type="entry name" value="ThiF/MoeB/HesA"/>
</dbReference>
<sequence>MEASEELRKELTALKLENARLHRELQNREREQEKRYPLSLEEFRRYGRQMIVEDTGGVSGQIKLRNAKVLVVGAGGLGCPVLPYLAGAGVGVIGIVDNDVVDTSNLHRQVLHNSTTVGMLKCESARRVLNKLNPFVEVRTHPVRLSNANAFEIFEFYDIILDATDTPLTRYLISDVAVNLGKTVVSASGLGTEGQLCILNYNNEGPCYRCFYPKPPTPTSVTSCQEGGVIGPCIGLVGTMMAVETLKLILGEYEKIGFQPFLKTYSGFPEQVLRTFRMRGKQSNCACCGQTPTVTRESIESGLIDYDAFCGSRNYDVCTSEERITVEKFEREYRTRSDSNYILLDVRPRHHYKISHLSDSHNVTVKELRDMDGELEKLQAHIPNISKDSEVVVMCRYGNDSRLATRLLIDRFGIPSVKDISGGLFKYIDKVDPSIPKY</sequence>
<keyword evidence="11 13" id="KW-0511">Multifunctional enzyme</keyword>
<dbReference type="Proteomes" id="UP000515788">
    <property type="component" value="Chromosome 5"/>
</dbReference>
<evidence type="ECO:0000256" key="10">
    <source>
        <dbReference type="ARBA" id="ARBA00022840"/>
    </source>
</evidence>
<dbReference type="UniPathway" id="UPA00988"/>
<evidence type="ECO:0000256" key="5">
    <source>
        <dbReference type="ARBA" id="ARBA00022695"/>
    </source>
</evidence>
<dbReference type="GO" id="GO:0032447">
    <property type="term" value="P:protein urmylation"/>
    <property type="evidence" value="ECO:0007669"/>
    <property type="project" value="TreeGrafter"/>
</dbReference>
<dbReference type="PANTHER" id="PTHR10953">
    <property type="entry name" value="UBIQUITIN-ACTIVATING ENZYME E1"/>
    <property type="match status" value="1"/>
</dbReference>
<keyword evidence="14" id="KW-0175">Coiled coil</keyword>
<keyword evidence="8" id="KW-0833">Ubl conjugation pathway</keyword>
<evidence type="ECO:0000256" key="6">
    <source>
        <dbReference type="ARBA" id="ARBA00022723"/>
    </source>
</evidence>
<organism evidence="16 17">
    <name type="scientific">Torulaspora globosa</name>
    <dbReference type="NCBI Taxonomy" id="48254"/>
    <lineage>
        <taxon>Eukaryota</taxon>
        <taxon>Fungi</taxon>
        <taxon>Dikarya</taxon>
        <taxon>Ascomycota</taxon>
        <taxon>Saccharomycotina</taxon>
        <taxon>Saccharomycetes</taxon>
        <taxon>Saccharomycetales</taxon>
        <taxon>Saccharomycetaceae</taxon>
        <taxon>Torulaspora</taxon>
    </lineage>
</organism>
<evidence type="ECO:0000313" key="16">
    <source>
        <dbReference type="EMBL" id="QLL33176.1"/>
    </source>
</evidence>
<evidence type="ECO:0000313" key="17">
    <source>
        <dbReference type="Proteomes" id="UP000515788"/>
    </source>
</evidence>
<dbReference type="InterPro" id="IPR001763">
    <property type="entry name" value="Rhodanese-like_dom"/>
</dbReference>
<feature type="binding site" evidence="13">
    <location>
        <position position="207"/>
    </location>
    <ligand>
        <name>Zn(2+)</name>
        <dbReference type="ChEBI" id="CHEBI:29105"/>
    </ligand>
</feature>
<feature type="binding site" evidence="13">
    <location>
        <position position="285"/>
    </location>
    <ligand>
        <name>Zn(2+)</name>
        <dbReference type="ChEBI" id="CHEBI:29105"/>
    </ligand>
</feature>
<evidence type="ECO:0000256" key="2">
    <source>
        <dbReference type="ARBA" id="ARBA00022490"/>
    </source>
</evidence>
<feature type="binding site" evidence="13">
    <location>
        <position position="97"/>
    </location>
    <ligand>
        <name>ATP</name>
        <dbReference type="ChEBI" id="CHEBI:30616"/>
    </ligand>
</feature>
<comment type="subcellular location">
    <subcellularLocation>
        <location evidence="1">Cytoplasm</location>
        <location evidence="1">Cytosol</location>
    </subcellularLocation>
</comment>
<dbReference type="PANTHER" id="PTHR10953:SF102">
    <property type="entry name" value="ADENYLYLTRANSFERASE AND SULFURTRANSFERASE MOCS3"/>
    <property type="match status" value="1"/>
</dbReference>
<dbReference type="CDD" id="cd00757">
    <property type="entry name" value="ThiF_MoeB_HesA_family"/>
    <property type="match status" value="1"/>
</dbReference>
<keyword evidence="2 13" id="KW-0963">Cytoplasm</keyword>
<dbReference type="Gene3D" id="3.40.50.720">
    <property type="entry name" value="NAD(P)-binding Rossmann-like Domain"/>
    <property type="match status" value="1"/>
</dbReference>
<evidence type="ECO:0000256" key="14">
    <source>
        <dbReference type="SAM" id="Coils"/>
    </source>
</evidence>
<feature type="binding site" evidence="13">
    <location>
        <begin position="165"/>
        <end position="166"/>
    </location>
    <ligand>
        <name>ATP</name>
        <dbReference type="ChEBI" id="CHEBI:30616"/>
    </ligand>
</feature>
<comment type="pathway">
    <text evidence="13">tRNA modification; 5-methoxycarbonylmethyl-2-thiouridine-tRNA biosynthesis.</text>
</comment>
<dbReference type="HAMAP" id="MF_03049">
    <property type="entry name" value="MOCS3_Uba4"/>
    <property type="match status" value="1"/>
</dbReference>
<dbReference type="GO" id="GO:0070566">
    <property type="term" value="F:adenylyltransferase activity"/>
    <property type="evidence" value="ECO:0007669"/>
    <property type="project" value="InterPro"/>
</dbReference>
<evidence type="ECO:0000256" key="7">
    <source>
        <dbReference type="ARBA" id="ARBA00022741"/>
    </source>
</evidence>
<dbReference type="InterPro" id="IPR035985">
    <property type="entry name" value="Ubiquitin-activating_enz"/>
</dbReference>
<evidence type="ECO:0000259" key="15">
    <source>
        <dbReference type="PROSITE" id="PS50206"/>
    </source>
</evidence>
<feature type="binding site" evidence="13">
    <location>
        <position position="121"/>
    </location>
    <ligand>
        <name>ATP</name>
        <dbReference type="ChEBI" id="CHEBI:30616"/>
    </ligand>
</feature>
<feature type="active site" description="Cysteine persulfide intermediate; for sulfurtransferase activity" evidence="13">
    <location>
        <position position="395"/>
    </location>
</feature>
<accession>A0A7G3ZI40</accession>
<reference evidence="16 17" key="1">
    <citation type="submission" date="2020-06" db="EMBL/GenBank/DDBJ databases">
        <title>The yeast mating-type switching endonuclease HO is a domesticated member of an unorthodox homing genetic element family.</title>
        <authorList>
            <person name="Coughlan A.Y."/>
            <person name="Lombardi L."/>
            <person name="Braun-Galleani S."/>
            <person name="Martos A.R."/>
            <person name="Galeote V."/>
            <person name="Bigey F."/>
            <person name="Dequin S."/>
            <person name="Byrne K.P."/>
            <person name="Wolfe K.H."/>
        </authorList>
    </citation>
    <scope>NUCLEOTIDE SEQUENCE [LARGE SCALE GENOMIC DNA]</scope>
    <source>
        <strain evidence="16 17">CBS764</strain>
    </source>
</reference>
<feature type="domain" description="Rhodanese" evidence="15">
    <location>
        <begin position="337"/>
        <end position="436"/>
    </location>
</feature>
<dbReference type="EMBL" id="CP059250">
    <property type="protein sequence ID" value="QLL33176.1"/>
    <property type="molecule type" value="Genomic_DNA"/>
</dbReference>
<dbReference type="PROSITE" id="PS50206">
    <property type="entry name" value="RHODANESE_3"/>
    <property type="match status" value="1"/>
</dbReference>
<dbReference type="FunFam" id="3.40.250.10:FF:000014">
    <property type="entry name" value="Adenylyltransferase and sulfurtransferase MOCS3"/>
    <property type="match status" value="1"/>
</dbReference>
<keyword evidence="4 13" id="KW-0819">tRNA processing</keyword>
<feature type="binding site" evidence="13">
    <location>
        <position position="76"/>
    </location>
    <ligand>
        <name>ATP</name>
        <dbReference type="ChEBI" id="CHEBI:30616"/>
    </ligand>
</feature>
<evidence type="ECO:0000256" key="1">
    <source>
        <dbReference type="ARBA" id="ARBA00004514"/>
    </source>
</evidence>
<keyword evidence="10 13" id="KW-0067">ATP-binding</keyword>
<gene>
    <name evidence="13" type="primary">UBA4</name>
    <name evidence="16" type="ORF">HG536_0E00870</name>
</gene>
<dbReference type="GO" id="GO:0046872">
    <property type="term" value="F:metal ion binding"/>
    <property type="evidence" value="ECO:0007669"/>
    <property type="project" value="UniProtKB-KW"/>
</dbReference>
<dbReference type="AlphaFoldDB" id="A0A7G3ZI40"/>
<dbReference type="InterPro" id="IPR028885">
    <property type="entry name" value="MOCS3/Uba4"/>
</dbReference>
<dbReference type="SUPFAM" id="SSF69572">
    <property type="entry name" value="Activating enzymes of the ubiquitin-like proteins"/>
    <property type="match status" value="1"/>
</dbReference>
<feature type="binding site" evidence="13">
    <location>
        <position position="210"/>
    </location>
    <ligand>
        <name>Zn(2+)</name>
        <dbReference type="ChEBI" id="CHEBI:29105"/>
    </ligand>
</feature>
<evidence type="ECO:0000256" key="8">
    <source>
        <dbReference type="ARBA" id="ARBA00022786"/>
    </source>
</evidence>
<keyword evidence="3 13" id="KW-0808">Transferase</keyword>
<dbReference type="OrthoDB" id="10261062at2759"/>
<keyword evidence="5" id="KW-0548">Nucleotidyltransferase</keyword>
<dbReference type="InterPro" id="IPR000594">
    <property type="entry name" value="ThiF_NAD_FAD-bd"/>
</dbReference>
<feature type="binding site" evidence="13">
    <location>
        <begin position="104"/>
        <end position="108"/>
    </location>
    <ligand>
        <name>ATP</name>
        <dbReference type="ChEBI" id="CHEBI:30616"/>
    </ligand>
</feature>
<feature type="binding site" evidence="13">
    <location>
        <position position="288"/>
    </location>
    <ligand>
        <name>Zn(2+)</name>
        <dbReference type="ChEBI" id="CHEBI:29105"/>
    </ligand>
</feature>
<evidence type="ECO:0000256" key="9">
    <source>
        <dbReference type="ARBA" id="ARBA00022833"/>
    </source>
</evidence>
<dbReference type="SMART" id="SM00450">
    <property type="entry name" value="RHOD"/>
    <property type="match status" value="1"/>
</dbReference>
<dbReference type="InterPro" id="IPR036873">
    <property type="entry name" value="Rhodanese-like_dom_sf"/>
</dbReference>
<comment type="similarity">
    <text evidence="13">In the N-terminal section; belongs to the HesA/MoeB/ThiF family. UBA4 subfamily.</text>
</comment>
<evidence type="ECO:0000256" key="4">
    <source>
        <dbReference type="ARBA" id="ARBA00022694"/>
    </source>
</evidence>
<keyword evidence="9 13" id="KW-0862">Zinc</keyword>
<evidence type="ECO:0000256" key="13">
    <source>
        <dbReference type="HAMAP-Rule" id="MF_03049"/>
    </source>
</evidence>
<dbReference type="GO" id="GO:0005524">
    <property type="term" value="F:ATP binding"/>
    <property type="evidence" value="ECO:0007669"/>
    <property type="project" value="UniProtKB-KW"/>
</dbReference>
<dbReference type="GO" id="GO:0042292">
    <property type="term" value="F:URM1 activating enzyme activity"/>
    <property type="evidence" value="ECO:0007669"/>
    <property type="project" value="TreeGrafter"/>
</dbReference>
<evidence type="ECO:0000256" key="12">
    <source>
        <dbReference type="ARBA" id="ARBA00075323"/>
    </source>
</evidence>
<dbReference type="GO" id="GO:0004792">
    <property type="term" value="F:thiosulfate-cyanide sulfurtransferase activity"/>
    <property type="evidence" value="ECO:0007669"/>
    <property type="project" value="TreeGrafter"/>
</dbReference>
<dbReference type="GO" id="GO:0005829">
    <property type="term" value="C:cytosol"/>
    <property type="evidence" value="ECO:0007669"/>
    <property type="project" value="UniProtKB-SubCell"/>
</dbReference>
<comment type="cofactor">
    <cofactor evidence="13">
        <name>Zn(2+)</name>
        <dbReference type="ChEBI" id="CHEBI:29105"/>
    </cofactor>
    <text evidence="13">Binds 1 zinc ion per subunit.</text>
</comment>
<keyword evidence="7 13" id="KW-0547">Nucleotide-binding</keyword>
<feature type="coiled-coil region" evidence="14">
    <location>
        <begin position="4"/>
        <end position="34"/>
    </location>
</feature>
<dbReference type="Pfam" id="PF00899">
    <property type="entry name" value="ThiF"/>
    <property type="match status" value="1"/>
</dbReference>
<proteinExistence type="inferred from homology"/>
<evidence type="ECO:0000256" key="3">
    <source>
        <dbReference type="ARBA" id="ARBA00022679"/>
    </source>
</evidence>
<dbReference type="GO" id="GO:0002143">
    <property type="term" value="P:tRNA wobble position uridine thiolation"/>
    <property type="evidence" value="ECO:0007669"/>
    <property type="project" value="InterPro"/>
</dbReference>
<name>A0A7G3ZI40_9SACH</name>
<dbReference type="Gene3D" id="3.40.250.10">
    <property type="entry name" value="Rhodanese-like domain"/>
    <property type="match status" value="1"/>
</dbReference>
<protein>
    <recommendedName>
        <fullName evidence="12">Needs CLA4 to survive protein 3</fullName>
    </recommendedName>
</protein>
<keyword evidence="17" id="KW-1185">Reference proteome</keyword>